<dbReference type="Proteomes" id="UP001629367">
    <property type="component" value="Unassembled WGS sequence"/>
</dbReference>
<name>A0ABW9DBA9_9BURK</name>
<protein>
    <submittedName>
        <fullName evidence="1">Uncharacterized protein</fullName>
    </submittedName>
</protein>
<organism evidence="1 2">
    <name type="scientific">Paraburkholderia dilworthii</name>
    <dbReference type="NCBI Taxonomy" id="948106"/>
    <lineage>
        <taxon>Bacteria</taxon>
        <taxon>Pseudomonadati</taxon>
        <taxon>Pseudomonadota</taxon>
        <taxon>Betaproteobacteria</taxon>
        <taxon>Burkholderiales</taxon>
        <taxon>Burkholderiaceae</taxon>
        <taxon>Paraburkholderia</taxon>
    </lineage>
</organism>
<proteinExistence type="predicted"/>
<keyword evidence="2" id="KW-1185">Reference proteome</keyword>
<dbReference type="EMBL" id="JAQQBZ010000019">
    <property type="protein sequence ID" value="MFM0596064.1"/>
    <property type="molecule type" value="Genomic_DNA"/>
</dbReference>
<dbReference type="RefSeq" id="WP_408215821.1">
    <property type="nucleotide sequence ID" value="NZ_JAQQBZ010000019.1"/>
</dbReference>
<gene>
    <name evidence="1" type="ORF">PQQ68_23845</name>
</gene>
<sequence>MSEELNWHHVLNEEKNEMDYGYIVTYQIGEGNKESELEVGGKTEQEAREYARDFFAEHFFDGHARWPRESELEEYQINDIWPNLPGFGLHYWLELNR</sequence>
<evidence type="ECO:0000313" key="1">
    <source>
        <dbReference type="EMBL" id="MFM0596064.1"/>
    </source>
</evidence>
<evidence type="ECO:0000313" key="2">
    <source>
        <dbReference type="Proteomes" id="UP001629367"/>
    </source>
</evidence>
<reference evidence="1 2" key="1">
    <citation type="journal article" date="2024" name="Chem. Sci.">
        <title>Discovery of megapolipeptins by genome mining of a Burkholderiales bacteria collection.</title>
        <authorList>
            <person name="Paulo B.S."/>
            <person name="Recchia M.J.J."/>
            <person name="Lee S."/>
            <person name="Fergusson C.H."/>
            <person name="Romanowski S.B."/>
            <person name="Hernandez A."/>
            <person name="Krull N."/>
            <person name="Liu D.Y."/>
            <person name="Cavanagh H."/>
            <person name="Bos A."/>
            <person name="Gray C.A."/>
            <person name="Murphy B.T."/>
            <person name="Linington R.G."/>
            <person name="Eustaquio A.S."/>
        </authorList>
    </citation>
    <scope>NUCLEOTIDE SEQUENCE [LARGE SCALE GENOMIC DNA]</scope>
    <source>
        <strain evidence="1 2">RL17-335-BIF-A</strain>
    </source>
</reference>
<comment type="caution">
    <text evidence="1">The sequence shown here is derived from an EMBL/GenBank/DDBJ whole genome shotgun (WGS) entry which is preliminary data.</text>
</comment>
<accession>A0ABW9DBA9</accession>